<comment type="similarity">
    <text evidence="1">Belongs to the BCP1 family.</text>
</comment>
<dbReference type="Pfam" id="PF13862">
    <property type="entry name" value="BCCIP"/>
    <property type="match status" value="1"/>
</dbReference>
<dbReference type="InterPro" id="IPR025602">
    <property type="entry name" value="BCP1_family"/>
</dbReference>
<evidence type="ECO:0000313" key="2">
    <source>
        <dbReference type="EMBL" id="KAK8866643.1"/>
    </source>
</evidence>
<name>A0ABR2IPR0_9EUKA</name>
<reference evidence="2 3" key="1">
    <citation type="submission" date="2024-04" db="EMBL/GenBank/DDBJ databases">
        <title>Tritrichomonas musculus Genome.</title>
        <authorList>
            <person name="Alves-Ferreira E."/>
            <person name="Grigg M."/>
            <person name="Lorenzi H."/>
            <person name="Galac M."/>
        </authorList>
    </citation>
    <scope>NUCLEOTIDE SEQUENCE [LARGE SCALE GENOMIC DNA]</scope>
    <source>
        <strain evidence="2 3">EAF2021</strain>
    </source>
</reference>
<dbReference type="PANTHER" id="PTHR13261">
    <property type="entry name" value="BRCA2 AND CDKN1A INTERACTING PROTEIN"/>
    <property type="match status" value="1"/>
</dbReference>
<accession>A0ABR2IPR0</accession>
<evidence type="ECO:0008006" key="4">
    <source>
        <dbReference type="Google" id="ProtNLM"/>
    </source>
</evidence>
<dbReference type="PANTHER" id="PTHR13261:SF0">
    <property type="entry name" value="BRCA2 AND CDKN1A-INTERACTING PROTEIN"/>
    <property type="match status" value="1"/>
</dbReference>
<protein>
    <recommendedName>
        <fullName evidence="4">P21 C-terminal-binding protein</fullName>
    </recommendedName>
</protein>
<comment type="caution">
    <text evidence="2">The sequence shown here is derived from an EMBL/GenBank/DDBJ whole genome shotgun (WGS) entry which is preliminary data.</text>
</comment>
<sequence>MQPEDEYEDEDFDEVTARFGSFDPKPEDANGIAQFIPKYLNCDRVELSMIIANQSYVGTVIKTEDADPDDVSMFGFITVLNLAFYQDYACIQKFISWMQSLGDPILNELLSTQLNRVGLFLNERAYGIPPEYAPHLNRGVFEEVSWATEDCKTPQEREAFNLTHYILVKKGVKGDEGIEFPLIEDDYYFKHADHTIEFQTGGEEGDLEELEYHRYILVLTAESIHTSRMELNEMFGVDESQYANEGIKDQA</sequence>
<dbReference type="Proteomes" id="UP001470230">
    <property type="component" value="Unassembled WGS sequence"/>
</dbReference>
<dbReference type="EMBL" id="JAPFFF010000015">
    <property type="protein sequence ID" value="KAK8866643.1"/>
    <property type="molecule type" value="Genomic_DNA"/>
</dbReference>
<keyword evidence="3" id="KW-1185">Reference proteome</keyword>
<gene>
    <name evidence="2" type="ORF">M9Y10_009609</name>
</gene>
<evidence type="ECO:0000313" key="3">
    <source>
        <dbReference type="Proteomes" id="UP001470230"/>
    </source>
</evidence>
<proteinExistence type="inferred from homology"/>
<organism evidence="2 3">
    <name type="scientific">Tritrichomonas musculus</name>
    <dbReference type="NCBI Taxonomy" id="1915356"/>
    <lineage>
        <taxon>Eukaryota</taxon>
        <taxon>Metamonada</taxon>
        <taxon>Parabasalia</taxon>
        <taxon>Tritrichomonadida</taxon>
        <taxon>Tritrichomonadidae</taxon>
        <taxon>Tritrichomonas</taxon>
    </lineage>
</organism>
<evidence type="ECO:0000256" key="1">
    <source>
        <dbReference type="ARBA" id="ARBA00006781"/>
    </source>
</evidence>